<keyword evidence="3 6" id="KW-0489">Methyltransferase</keyword>
<dbReference type="PANTHER" id="PTHR31760">
    <property type="entry name" value="S-ADENOSYL-L-METHIONINE-DEPENDENT METHYLTRANSFERASES SUPERFAMILY PROTEIN"/>
    <property type="match status" value="1"/>
</dbReference>
<dbReference type="SUPFAM" id="SSF53335">
    <property type="entry name" value="S-adenosyl-L-methionine-dependent methyltransferases"/>
    <property type="match status" value="1"/>
</dbReference>
<evidence type="ECO:0000256" key="4">
    <source>
        <dbReference type="ARBA" id="ARBA00022679"/>
    </source>
</evidence>
<comment type="caution">
    <text evidence="6">Lacks conserved residue(s) required for the propagation of feature annotation.</text>
</comment>
<keyword evidence="1 6" id="KW-0963">Cytoplasm</keyword>
<dbReference type="Pfam" id="PF02527">
    <property type="entry name" value="GidB"/>
    <property type="match status" value="1"/>
</dbReference>
<comment type="similarity">
    <text evidence="6">Belongs to the methyltransferase superfamily. RNA methyltransferase RsmG family.</text>
</comment>
<dbReference type="GO" id="GO:0070043">
    <property type="term" value="F:rRNA (guanine-N7-)-methyltransferase activity"/>
    <property type="evidence" value="ECO:0007669"/>
    <property type="project" value="UniProtKB-UniRule"/>
</dbReference>
<dbReference type="InterPro" id="IPR029063">
    <property type="entry name" value="SAM-dependent_MTases_sf"/>
</dbReference>
<evidence type="ECO:0000256" key="2">
    <source>
        <dbReference type="ARBA" id="ARBA00022552"/>
    </source>
</evidence>
<feature type="binding site" evidence="6">
    <location>
        <position position="79"/>
    </location>
    <ligand>
        <name>S-adenosyl-L-methionine</name>
        <dbReference type="ChEBI" id="CHEBI:59789"/>
    </ligand>
</feature>
<feature type="binding site" evidence="6">
    <location>
        <position position="74"/>
    </location>
    <ligand>
        <name>S-adenosyl-L-methionine</name>
        <dbReference type="ChEBI" id="CHEBI:59789"/>
    </ligand>
</feature>
<keyword evidence="4 6" id="KW-0808">Transferase</keyword>
<dbReference type="Gene3D" id="3.40.50.150">
    <property type="entry name" value="Vaccinia Virus protein VP39"/>
    <property type="match status" value="1"/>
</dbReference>
<dbReference type="HAMAP" id="MF_00074">
    <property type="entry name" value="16SrRNA_methyltr_G"/>
    <property type="match status" value="1"/>
</dbReference>
<dbReference type="GeneID" id="93248264"/>
<dbReference type="PANTHER" id="PTHR31760:SF0">
    <property type="entry name" value="S-ADENOSYL-L-METHIONINE-DEPENDENT METHYLTRANSFERASES SUPERFAMILY PROTEIN"/>
    <property type="match status" value="1"/>
</dbReference>
<reference evidence="7 8" key="1">
    <citation type="journal article" date="2013" name="Genome Announc.">
        <title>Complete Genome Sequence of Mycoplasma hyorhinis Strain SK76.</title>
        <authorList>
            <person name="Goodison S."/>
            <person name="Urquidi V."/>
            <person name="Kumar D."/>
            <person name="Reyes L."/>
            <person name="Rosser C.J."/>
        </authorList>
    </citation>
    <scope>NUCLEOTIDE SEQUENCE [LARGE SCALE GENOMIC DNA]</scope>
    <source>
        <strain evidence="7 8">SK76</strain>
    </source>
</reference>
<sequence length="204" mass="23804">MYFFKEKTRDLVNNEQIFSQLEKFVSLIEQKNKVMNLTGFTQDQLWKEGIYESIITLKQSIYLKNKKIALLDVGAGAGFPSIPFFIINSDIKLVIVEKLKKRCDFLQLVKQELNLDFEIINDLASNLQAKFDYITARAVGNLDFLFKITKKLQNPTTTSLWIKGPKIWDEVLEHKKVLKNYNYSIEEVKSDLDKQIFILKANKK</sequence>
<evidence type="ECO:0000313" key="8">
    <source>
        <dbReference type="Proteomes" id="UP000009399"/>
    </source>
</evidence>
<keyword evidence="5 6" id="KW-0949">S-adenosyl-L-methionine</keyword>
<comment type="subcellular location">
    <subcellularLocation>
        <location evidence="6">Cytoplasm</location>
    </subcellularLocation>
</comment>
<dbReference type="RefSeq" id="WP_015084023.1">
    <property type="nucleotide sequence ID" value="NC_019552.1"/>
</dbReference>
<dbReference type="KEGG" id="mhs:MOS_130"/>
<proteinExistence type="inferred from homology"/>
<dbReference type="GO" id="GO:0005829">
    <property type="term" value="C:cytosol"/>
    <property type="evidence" value="ECO:0007669"/>
    <property type="project" value="TreeGrafter"/>
</dbReference>
<protein>
    <recommendedName>
        <fullName evidence="6">Ribosomal RNA small subunit methyltransferase G</fullName>
        <ecNumber evidence="6">2.1.1.-</ecNumber>
    </recommendedName>
    <alternativeName>
        <fullName evidence="6">16S rRNA 7-methylguanosine methyltransferase</fullName>
        <shortName evidence="6">16S rRNA m7G methyltransferase</shortName>
    </alternativeName>
</protein>
<name>A0AAI8FCT7_MESHY</name>
<gene>
    <name evidence="6" type="primary">rsmG</name>
    <name evidence="7" type="ORF">MOS_130</name>
</gene>
<comment type="function">
    <text evidence="6">Specifically methylates the N7 position of a guanine in 16S rRNA.</text>
</comment>
<dbReference type="EMBL" id="CP003914">
    <property type="protein sequence ID" value="AFX74062.1"/>
    <property type="molecule type" value="Genomic_DNA"/>
</dbReference>
<dbReference type="PIRSF" id="PIRSF003078">
    <property type="entry name" value="GidB"/>
    <property type="match status" value="1"/>
</dbReference>
<evidence type="ECO:0000256" key="5">
    <source>
        <dbReference type="ARBA" id="ARBA00022691"/>
    </source>
</evidence>
<dbReference type="NCBIfam" id="TIGR00138">
    <property type="entry name" value="rsmG_gidB"/>
    <property type="match status" value="1"/>
</dbReference>
<evidence type="ECO:0000256" key="1">
    <source>
        <dbReference type="ARBA" id="ARBA00022490"/>
    </source>
</evidence>
<dbReference type="AlphaFoldDB" id="A0AAI8FCT7"/>
<feature type="binding site" evidence="6">
    <location>
        <position position="137"/>
    </location>
    <ligand>
        <name>S-adenosyl-L-methionine</name>
        <dbReference type="ChEBI" id="CHEBI:59789"/>
    </ligand>
</feature>
<organism evidence="7 8">
    <name type="scientific">Mesomycoplasma hyorhinis SK76</name>
    <dbReference type="NCBI Taxonomy" id="1118964"/>
    <lineage>
        <taxon>Bacteria</taxon>
        <taxon>Bacillati</taxon>
        <taxon>Mycoplasmatota</taxon>
        <taxon>Mycoplasmoidales</taxon>
        <taxon>Metamycoplasmataceae</taxon>
        <taxon>Mesomycoplasma</taxon>
    </lineage>
</organism>
<evidence type="ECO:0000256" key="3">
    <source>
        <dbReference type="ARBA" id="ARBA00022603"/>
    </source>
</evidence>
<dbReference type="Proteomes" id="UP000009399">
    <property type="component" value="Chromosome"/>
</dbReference>
<dbReference type="EC" id="2.1.1.-" evidence="6"/>
<dbReference type="InterPro" id="IPR003682">
    <property type="entry name" value="rRNA_ssu_MeTfrase_G"/>
</dbReference>
<evidence type="ECO:0000313" key="7">
    <source>
        <dbReference type="EMBL" id="AFX74062.1"/>
    </source>
</evidence>
<accession>A0AAI8FCT7</accession>
<keyword evidence="2 6" id="KW-0698">rRNA processing</keyword>
<evidence type="ECO:0000256" key="6">
    <source>
        <dbReference type="HAMAP-Rule" id="MF_00074"/>
    </source>
</evidence>